<evidence type="ECO:0000313" key="4">
    <source>
        <dbReference type="Proteomes" id="UP000051677"/>
    </source>
</evidence>
<sequence>MVAVGGLDVVDDLGPARWLTESLCGFTKNVGSLVPATFAAYARVLHPAYNHDGEPELVSWAEIARANHKIVHPRMQFTRLIGYASRYVVEYHDSQPALFDEAPAVGTLPPDTAASLARTLSRHTTSADHCWFAVWSGFGDLDQAFHDRPTFALPGRDYHLAHGPVAAASQSVGTDIHYSSHRSANLWWPDDHAWFVATEIDLDSTYLGASQACIEELATNSDLEAMPLNVTAGITADSDTLNPAPPGDLPGVASYPSLGI</sequence>
<protein>
    <submittedName>
        <fullName evidence="2">Uncharacterized protein</fullName>
    </submittedName>
</protein>
<evidence type="ECO:0000313" key="5">
    <source>
        <dbReference type="Proteomes" id="UP000093757"/>
    </source>
</evidence>
<accession>A0A0Q2LU97</accession>
<proteinExistence type="predicted"/>
<gene>
    <name evidence="3" type="ORF">A9W98_13955</name>
    <name evidence="2" type="ORF">AO501_03605</name>
</gene>
<name>A0A0Q2LU97_MYCGO</name>
<dbReference type="AlphaFoldDB" id="A0A0Q2LU97"/>
<dbReference type="RefSeq" id="WP_055577614.1">
    <property type="nucleotide sequence ID" value="NZ_LKTM01000098.1"/>
</dbReference>
<reference evidence="3 5" key="2">
    <citation type="submission" date="2016-06" db="EMBL/GenBank/DDBJ databases">
        <authorList>
            <person name="Kjaerup R.B."/>
            <person name="Dalgaard T.S."/>
            <person name="Juul-Madsen H.R."/>
        </authorList>
    </citation>
    <scope>NUCLEOTIDE SEQUENCE [LARGE SCALE GENOMIC DNA]</scope>
    <source>
        <strain evidence="3 5">1245752.6</strain>
    </source>
</reference>
<evidence type="ECO:0000313" key="2">
    <source>
        <dbReference type="EMBL" id="KQH79497.1"/>
    </source>
</evidence>
<comment type="caution">
    <text evidence="2">The sequence shown here is derived from an EMBL/GenBank/DDBJ whole genome shotgun (WGS) entry which is preliminary data.</text>
</comment>
<evidence type="ECO:0000313" key="3">
    <source>
        <dbReference type="EMBL" id="OBS02618.1"/>
    </source>
</evidence>
<evidence type="ECO:0000256" key="1">
    <source>
        <dbReference type="SAM" id="MobiDB-lite"/>
    </source>
</evidence>
<dbReference type="EMBL" id="MAEM01000160">
    <property type="protein sequence ID" value="OBS02618.1"/>
    <property type="molecule type" value="Genomic_DNA"/>
</dbReference>
<dbReference type="EMBL" id="LKTM01000098">
    <property type="protein sequence ID" value="KQH79497.1"/>
    <property type="molecule type" value="Genomic_DNA"/>
</dbReference>
<dbReference type="Proteomes" id="UP000051677">
    <property type="component" value="Unassembled WGS sequence"/>
</dbReference>
<dbReference type="Proteomes" id="UP000093757">
    <property type="component" value="Unassembled WGS sequence"/>
</dbReference>
<dbReference type="OrthoDB" id="2426596at2"/>
<feature type="region of interest" description="Disordered" evidence="1">
    <location>
        <begin position="237"/>
        <end position="260"/>
    </location>
</feature>
<reference evidence="2 4" key="1">
    <citation type="submission" date="2015-10" db="EMBL/GenBank/DDBJ databases">
        <title>Mycobacterium gordonae draft genome assembly.</title>
        <authorList>
            <person name="Ustinova V."/>
            <person name="Smirnova T."/>
            <person name="Blagodatskikh K."/>
            <person name="Varlamov D."/>
            <person name="Larionova E."/>
            <person name="Chernousova L."/>
        </authorList>
    </citation>
    <scope>NUCLEOTIDE SEQUENCE [LARGE SCALE GENOMIC DNA]</scope>
    <source>
        <strain evidence="2 4">CTRI 14-8773</strain>
    </source>
</reference>
<organism evidence="2 4">
    <name type="scientific">Mycobacterium gordonae</name>
    <dbReference type="NCBI Taxonomy" id="1778"/>
    <lineage>
        <taxon>Bacteria</taxon>
        <taxon>Bacillati</taxon>
        <taxon>Actinomycetota</taxon>
        <taxon>Actinomycetes</taxon>
        <taxon>Mycobacteriales</taxon>
        <taxon>Mycobacteriaceae</taxon>
        <taxon>Mycobacterium</taxon>
    </lineage>
</organism>